<evidence type="ECO:0000256" key="1">
    <source>
        <dbReference type="ARBA" id="ARBA00006854"/>
    </source>
</evidence>
<accession>A0ABR3ZWE9</accession>
<evidence type="ECO:0000259" key="3">
    <source>
        <dbReference type="Pfam" id="PF07814"/>
    </source>
</evidence>
<feature type="compositionally biased region" description="Polar residues" evidence="2">
    <location>
        <begin position="98"/>
        <end position="109"/>
    </location>
</feature>
<dbReference type="InterPro" id="IPR022771">
    <property type="entry name" value="WAPL_C"/>
</dbReference>
<feature type="region of interest" description="Disordered" evidence="2">
    <location>
        <begin position="34"/>
        <end position="122"/>
    </location>
</feature>
<feature type="region of interest" description="Disordered" evidence="2">
    <location>
        <begin position="171"/>
        <end position="205"/>
    </location>
</feature>
<dbReference type="InterPro" id="IPR011989">
    <property type="entry name" value="ARM-like"/>
</dbReference>
<evidence type="ECO:0000256" key="2">
    <source>
        <dbReference type="SAM" id="MobiDB-lite"/>
    </source>
</evidence>
<feature type="compositionally biased region" description="Acidic residues" evidence="2">
    <location>
        <begin position="394"/>
        <end position="406"/>
    </location>
</feature>
<feature type="compositionally biased region" description="Polar residues" evidence="2">
    <location>
        <begin position="171"/>
        <end position="180"/>
    </location>
</feature>
<dbReference type="Proteomes" id="UP001590950">
    <property type="component" value="Unassembled WGS sequence"/>
</dbReference>
<feature type="compositionally biased region" description="Low complexity" evidence="2">
    <location>
        <begin position="407"/>
        <end position="417"/>
    </location>
</feature>
<name>A0ABR3ZWE9_9LECA</name>
<keyword evidence="5" id="KW-1185">Reference proteome</keyword>
<dbReference type="PANTHER" id="PTHR22100:SF13">
    <property type="entry name" value="WINGS APART-LIKE PROTEIN HOMOLOG"/>
    <property type="match status" value="1"/>
</dbReference>
<comment type="similarity">
    <text evidence="1">Belongs to the WAPL family.</text>
</comment>
<reference evidence="4 5" key="1">
    <citation type="submission" date="2024-09" db="EMBL/GenBank/DDBJ databases">
        <title>Rethinking Asexuality: The Enigmatic Case of Functional Sexual Genes in Lepraria (Stereocaulaceae).</title>
        <authorList>
            <person name="Doellman M."/>
            <person name="Sun Y."/>
            <person name="Barcenas-Pena A."/>
            <person name="Lumbsch H.T."/>
            <person name="Grewe F."/>
        </authorList>
    </citation>
    <scope>NUCLEOTIDE SEQUENCE [LARGE SCALE GENOMIC DNA]</scope>
    <source>
        <strain evidence="4 5">Mercado 3170</strain>
    </source>
</reference>
<protein>
    <recommendedName>
        <fullName evidence="3">Wings apart-like protein C-terminal domain-containing protein</fullName>
    </recommendedName>
</protein>
<sequence>MTVVAMAQRRKATTYGKASRKAIITTREAFAQAAETSVWGSRGKLQGWDEEGASTRDRLGNAQAHDMVSESTGKRKSSPGLQSKDPKRATIHQDKTHSSLTPSVGSQDDTVFDVPSSDDDHEVKIRDSDAILRKRRKITPQPVDDEAYLVFDDASLQRHVAAEASRHANINSKPTWNTTGRYYPRSAQARSESQPRARLNPPVKQHRATAARGLRNQADTDHATITNAIKAKKEVGLPLTGGIQVPPLKAKTPPRRMPKDKAGLTTNVARPVTPLNSPKAASVHQSGGSLGDSSSSTNALHRPSTPIRRVKTPDGATTPRQRELWNRLLSDDAHAGSPSHLDLPGLILTDKKFNRPLTARKVTWGKAFKGDLQARPKRIIDTLNPSDQSLHYCEDDEMDDSSEESSSDSYSKSMRSEGSALNDALTVQTSPSADSQSMGQVPHQQAPSQSSHVIPSLHVGGLKVTYARQRSYLTDHNLDDVAMLSVPAVPEPTSKKAASRRGLGEKAPSLQLTAAFDDDDFGTAQDSQGGAMRSIHELREAGGNARLTIELEAILDDLDGKESTSVRRSRLMHLVTKLQDPSKCRLFIDQGMESRLLSHVGFGDDLIANSLMAAAILQLTVGPISAPLLAQVSDIGVVAFLIGLLGCDQDLVSASKLRSINLSKVAQQAYGRFCASLLESPMWRAGKPTLLSCHALALQCLENLVRQTREAGSLSEVLSANAIRRIVATSLPSSSPPLPPSNAISTVNLELALSILESCTISNAAECQESLWAGDILERVIGLLPLLTSWKEEECATSQTLTLRLYVNLTNNNPGLCEDFSTPAIVDALSRIIILNFKQLSDHAMKQEKPLMLDHLILALGSFSNLAESSDLARQLALELRYGDQSYLDVLLELFMTRSKSAAEVFSEEETSSNVALGYMTVLLSFLCLNKTVRARASARLRGGTLKQLVDALEEFLQYHRQIDADIHPGEGEEDTGAGFLGRWQGLVDDLKA</sequence>
<evidence type="ECO:0000313" key="5">
    <source>
        <dbReference type="Proteomes" id="UP001590950"/>
    </source>
</evidence>
<dbReference type="PANTHER" id="PTHR22100">
    <property type="entry name" value="WINGS APART-LIKE PROTEIN HOMOLOG"/>
    <property type="match status" value="1"/>
</dbReference>
<evidence type="ECO:0000313" key="4">
    <source>
        <dbReference type="EMBL" id="KAL2036996.1"/>
    </source>
</evidence>
<feature type="domain" description="Wings apart-like protein C-terminal" evidence="3">
    <location>
        <begin position="532"/>
        <end position="871"/>
    </location>
</feature>
<dbReference type="EMBL" id="JBEFKJ010000046">
    <property type="protein sequence ID" value="KAL2036996.1"/>
    <property type="molecule type" value="Genomic_DNA"/>
</dbReference>
<organism evidence="4 5">
    <name type="scientific">Stereocaulon virgatum</name>
    <dbReference type="NCBI Taxonomy" id="373712"/>
    <lineage>
        <taxon>Eukaryota</taxon>
        <taxon>Fungi</taxon>
        <taxon>Dikarya</taxon>
        <taxon>Ascomycota</taxon>
        <taxon>Pezizomycotina</taxon>
        <taxon>Lecanoromycetes</taxon>
        <taxon>OSLEUM clade</taxon>
        <taxon>Lecanoromycetidae</taxon>
        <taxon>Lecanorales</taxon>
        <taxon>Lecanorineae</taxon>
        <taxon>Stereocaulaceae</taxon>
        <taxon>Stereocaulon</taxon>
    </lineage>
</organism>
<feature type="region of interest" description="Disordered" evidence="2">
    <location>
        <begin position="240"/>
        <end position="319"/>
    </location>
</feature>
<feature type="compositionally biased region" description="Basic and acidic residues" evidence="2">
    <location>
        <begin position="84"/>
        <end position="97"/>
    </location>
</feature>
<dbReference type="Pfam" id="PF07814">
    <property type="entry name" value="WAPL"/>
    <property type="match status" value="1"/>
</dbReference>
<feature type="compositionally biased region" description="Polar residues" evidence="2">
    <location>
        <begin position="425"/>
        <end position="453"/>
    </location>
</feature>
<comment type="caution">
    <text evidence="4">The sequence shown here is derived from an EMBL/GenBank/DDBJ whole genome shotgun (WGS) entry which is preliminary data.</text>
</comment>
<feature type="region of interest" description="Disordered" evidence="2">
    <location>
        <begin position="379"/>
        <end position="453"/>
    </location>
</feature>
<gene>
    <name evidence="4" type="ORF">N7G274_010281</name>
</gene>
<proteinExistence type="inferred from homology"/>
<dbReference type="InterPro" id="IPR039874">
    <property type="entry name" value="WAPL"/>
</dbReference>
<dbReference type="Gene3D" id="1.25.10.10">
    <property type="entry name" value="Leucine-rich Repeat Variant"/>
    <property type="match status" value="1"/>
</dbReference>